<gene>
    <name evidence="2" type="ORF">STVIR_8178</name>
</gene>
<feature type="region of interest" description="Disordered" evidence="1">
    <location>
        <begin position="1"/>
        <end position="21"/>
    </location>
</feature>
<evidence type="ECO:0000313" key="3">
    <source>
        <dbReference type="Proteomes" id="UP000011205"/>
    </source>
</evidence>
<accession>L8P314</accession>
<dbReference type="Proteomes" id="UP000011205">
    <property type="component" value="Unassembled WGS sequence"/>
</dbReference>
<name>L8P314_STRVR</name>
<dbReference type="EMBL" id="AMLP01000261">
    <property type="protein sequence ID" value="ELS50870.1"/>
    <property type="molecule type" value="Genomic_DNA"/>
</dbReference>
<evidence type="ECO:0000313" key="2">
    <source>
        <dbReference type="EMBL" id="ELS50870.1"/>
    </source>
</evidence>
<protein>
    <submittedName>
        <fullName evidence="2">Uncharacterized protein</fullName>
    </submittedName>
</protein>
<proteinExistence type="predicted"/>
<comment type="caution">
    <text evidence="2">The sequence shown here is derived from an EMBL/GenBank/DDBJ whole genome shotgun (WGS) entry which is preliminary data.</text>
</comment>
<reference evidence="2 3" key="1">
    <citation type="journal article" date="2013" name="Genome Announc.">
        <title>Draft Genome Sequence of Streptomyces viridochromogenes Strain Tu57, Producer of Avilamycin.</title>
        <authorList>
            <person name="Gruning B.A."/>
            <person name="Erxleben A."/>
            <person name="Hahnlein A."/>
            <person name="Gunther S."/>
        </authorList>
    </citation>
    <scope>NUCLEOTIDE SEQUENCE [LARGE SCALE GENOMIC DNA]</scope>
    <source>
        <strain evidence="2 3">Tue57</strain>
    </source>
</reference>
<organism evidence="2 3">
    <name type="scientific">Streptomyces viridochromogenes Tue57</name>
    <dbReference type="NCBI Taxonomy" id="1160705"/>
    <lineage>
        <taxon>Bacteria</taxon>
        <taxon>Bacillati</taxon>
        <taxon>Actinomycetota</taxon>
        <taxon>Actinomycetes</taxon>
        <taxon>Kitasatosporales</taxon>
        <taxon>Streptomycetaceae</taxon>
        <taxon>Streptomyces</taxon>
    </lineage>
</organism>
<sequence>MPPTAAWARLPPSRPGGAAGWGGAEDFGALNLYVRRPRAFTEDIDTDDWLLASHAAVALSSTRLRRLSQDHNVKLRDVVQHFRSRAAPTA</sequence>
<evidence type="ECO:0000256" key="1">
    <source>
        <dbReference type="SAM" id="MobiDB-lite"/>
    </source>
</evidence>
<dbReference type="AlphaFoldDB" id="L8P314"/>
<dbReference type="PATRIC" id="fig|1160705.3.peg.8078"/>